<evidence type="ECO:0000313" key="1">
    <source>
        <dbReference type="EMBL" id="KPP63961.1"/>
    </source>
</evidence>
<reference evidence="1 2" key="1">
    <citation type="submission" date="2015-08" db="EMBL/GenBank/DDBJ databases">
        <title>The genome of the Asian arowana (Scleropages formosus).</title>
        <authorList>
            <person name="Tan M.H."/>
            <person name="Gan H.M."/>
            <person name="Croft L.J."/>
            <person name="Austin C.M."/>
        </authorList>
    </citation>
    <scope>NUCLEOTIDE SEQUENCE [LARGE SCALE GENOMIC DNA]</scope>
    <source>
        <strain evidence="1">Aro1</strain>
    </source>
</reference>
<organism evidence="1 2">
    <name type="scientific">Scleropages formosus</name>
    <name type="common">Asian bonytongue</name>
    <name type="synonym">Osteoglossum formosum</name>
    <dbReference type="NCBI Taxonomy" id="113540"/>
    <lineage>
        <taxon>Eukaryota</taxon>
        <taxon>Metazoa</taxon>
        <taxon>Chordata</taxon>
        <taxon>Craniata</taxon>
        <taxon>Vertebrata</taxon>
        <taxon>Euteleostomi</taxon>
        <taxon>Actinopterygii</taxon>
        <taxon>Neopterygii</taxon>
        <taxon>Teleostei</taxon>
        <taxon>Osteoglossocephala</taxon>
        <taxon>Osteoglossomorpha</taxon>
        <taxon>Osteoglossiformes</taxon>
        <taxon>Osteoglossidae</taxon>
        <taxon>Scleropages</taxon>
    </lineage>
</organism>
<feature type="non-terminal residue" evidence="1">
    <location>
        <position position="1"/>
    </location>
</feature>
<proteinExistence type="predicted"/>
<dbReference type="Proteomes" id="UP000034805">
    <property type="component" value="Unassembled WGS sequence"/>
</dbReference>
<dbReference type="AlphaFoldDB" id="A0A0N8JXK1"/>
<name>A0A0N8JXK1_SCLFO</name>
<evidence type="ECO:0000313" key="2">
    <source>
        <dbReference type="Proteomes" id="UP000034805"/>
    </source>
</evidence>
<sequence>SCLFLPLQVFRDFLDSQVLQGLAPQAHLVSPVFLGTEGREVMRDSQEYLCLDCRGETGSLGLRAPRGPQGCQEHHLEMGSAFGGRQGFQAFGESKDFQETEGSRVHAVEGRCS</sequence>
<accession>A0A0N8JXK1</accession>
<dbReference type="EMBL" id="JARO02007432">
    <property type="protein sequence ID" value="KPP63961.1"/>
    <property type="molecule type" value="Genomic_DNA"/>
</dbReference>
<comment type="caution">
    <text evidence="1">The sequence shown here is derived from an EMBL/GenBank/DDBJ whole genome shotgun (WGS) entry which is preliminary data.</text>
</comment>
<protein>
    <submittedName>
        <fullName evidence="1">Uncharacterized protein</fullName>
    </submittedName>
</protein>
<gene>
    <name evidence="1" type="ORF">Z043_117733</name>
</gene>